<dbReference type="InterPro" id="IPR041255">
    <property type="entry name" value="LpxI_N"/>
</dbReference>
<gene>
    <name evidence="3" type="ORF">SAMN04488001_1149</name>
</gene>
<keyword evidence="4" id="KW-1185">Reference proteome</keyword>
<dbReference type="InterPro" id="IPR010415">
    <property type="entry name" value="LpxI_C"/>
</dbReference>
<proteinExistence type="predicted"/>
<dbReference type="Pfam" id="PF06230">
    <property type="entry name" value="LpxI_C"/>
    <property type="match status" value="1"/>
</dbReference>
<dbReference type="PANTHER" id="PTHR39962:SF1">
    <property type="entry name" value="LPXI FAMILY PROTEIN"/>
    <property type="match status" value="1"/>
</dbReference>
<dbReference type="RefSeq" id="WP_089945449.1">
    <property type="nucleotide sequence ID" value="NZ_FNOI01000001.1"/>
</dbReference>
<reference evidence="4" key="1">
    <citation type="submission" date="2016-10" db="EMBL/GenBank/DDBJ databases">
        <authorList>
            <person name="Varghese N."/>
            <person name="Submissions S."/>
        </authorList>
    </citation>
    <scope>NUCLEOTIDE SEQUENCE [LARGE SCALE GENOMIC DNA]</scope>
    <source>
        <strain evidence="4">DSM 26922</strain>
    </source>
</reference>
<evidence type="ECO:0000259" key="2">
    <source>
        <dbReference type="Pfam" id="PF17930"/>
    </source>
</evidence>
<dbReference type="Gene3D" id="3.40.50.20">
    <property type="match status" value="1"/>
</dbReference>
<feature type="domain" description="LpxI N-terminal" evidence="2">
    <location>
        <begin position="2"/>
        <end position="128"/>
    </location>
</feature>
<dbReference type="EMBL" id="FNOI01000001">
    <property type="protein sequence ID" value="SDW42648.1"/>
    <property type="molecule type" value="Genomic_DNA"/>
</dbReference>
<dbReference type="AlphaFoldDB" id="A0A1H2TFM6"/>
<dbReference type="STRING" id="670155.SAMN04488001_1149"/>
<accession>A0A1H2TFM6</accession>
<dbReference type="Pfam" id="PF17930">
    <property type="entry name" value="LpxI_N"/>
    <property type="match status" value="1"/>
</dbReference>
<evidence type="ECO:0000313" key="4">
    <source>
        <dbReference type="Proteomes" id="UP000199441"/>
    </source>
</evidence>
<dbReference type="InterPro" id="IPR053174">
    <property type="entry name" value="LpxI"/>
</dbReference>
<evidence type="ECO:0000259" key="1">
    <source>
        <dbReference type="Pfam" id="PF06230"/>
    </source>
</evidence>
<evidence type="ECO:0000313" key="3">
    <source>
        <dbReference type="EMBL" id="SDW42648.1"/>
    </source>
</evidence>
<dbReference type="PANTHER" id="PTHR39962">
    <property type="entry name" value="BLL4848 PROTEIN"/>
    <property type="match status" value="1"/>
</dbReference>
<evidence type="ECO:0008006" key="5">
    <source>
        <dbReference type="Google" id="ProtNLM"/>
    </source>
</evidence>
<organism evidence="3 4">
    <name type="scientific">Litoreibacter albidus</name>
    <dbReference type="NCBI Taxonomy" id="670155"/>
    <lineage>
        <taxon>Bacteria</taxon>
        <taxon>Pseudomonadati</taxon>
        <taxon>Pseudomonadota</taxon>
        <taxon>Alphaproteobacteria</taxon>
        <taxon>Rhodobacterales</taxon>
        <taxon>Roseobacteraceae</taxon>
        <taxon>Litoreibacter</taxon>
    </lineage>
</organism>
<dbReference type="Proteomes" id="UP000199441">
    <property type="component" value="Unassembled WGS sequence"/>
</dbReference>
<protein>
    <recommendedName>
        <fullName evidence="5">Phosphatidate cytidylyltransferase</fullName>
    </recommendedName>
</protein>
<name>A0A1H2TFM6_9RHOB</name>
<dbReference type="OrthoDB" id="9789836at2"/>
<sequence>MLALVTGEGELPELLIKHLSDTRTPYHLCQMEWQEIDARIDQPVHRFRIETLGSFIAWLKDKGVDRICFAGRVDRPPLDPSKIDALTMPLVPRMMQALQLGDDAALRLVLGFFEEAGITPIGAHELRADVLPPVGFLGSHRPSKEHEADADRGVEIIGAMAAADVGQACIVHKRQPLAIEAQPGTDFMMQSLLRERTGLPWAKNPLGIGKGPRAQGLPAKGGVLIKAAKPGQELRIDMPTIGPDTVVRAVQTGLDGIVVEAGRVIVLQADLCTQLAEDNGLFLWVRG</sequence>
<feature type="domain" description="LpxI C-terminal" evidence="1">
    <location>
        <begin position="134"/>
        <end position="284"/>
    </location>
</feature>
<dbReference type="InterPro" id="IPR043167">
    <property type="entry name" value="LpxI_C_sf"/>
</dbReference>
<dbReference type="Gene3D" id="3.40.140.80">
    <property type="match status" value="1"/>
</dbReference>